<gene>
    <name evidence="2" type="ORF">B0T17DRAFT_505619</name>
</gene>
<protein>
    <submittedName>
        <fullName evidence="2">Uncharacterized protein</fullName>
    </submittedName>
</protein>
<evidence type="ECO:0000313" key="2">
    <source>
        <dbReference type="EMBL" id="KAK0629014.1"/>
    </source>
</evidence>
<keyword evidence="3" id="KW-1185">Reference proteome</keyword>
<name>A0AA40C902_9PEZI</name>
<sequence length="481" mass="54820">MALTTKPKNQKKTTVTATKTEGAMQVATETPITLTLRAWYYTSPEKLAEYTLQLANFFRKQKLPAAKPRWEISVQSPPYTAALLNAAEGPLAFVPLEINFQTGYYKSFLTTVLHRANTKPDVDLFDDLFRFLSNAMKGPKFNKAISLEKPTLICWSLWDPYRKPADFGIMSRSVLTAPGKPIDMPAERIEQALYHLVRLRIRAQDKAVPKGADGHVVMETIENQLYNQKLKFTELTNLMDAFTATTNEVPMTEISANIKALEAVDKALSTLLGVVESHVGRKPLPNDNSRIVRVFKYIFMKKFADVAIDSKTVEELKKNARRELSSFQRTSPILAGHIRLSRSANWQQLQQLCDLAAEGPEKSEMPQMMSITPCMLDQPEYRAASLKRARKYYEEQYHKVIAQIELLNKAIGVEYVRCGESIMKASVKKSKKEMKKMARKEAREAREAREKDKRQEKEQQKVQELVGREAEKGEVDYCEKV</sequence>
<comment type="caution">
    <text evidence="2">The sequence shown here is derived from an EMBL/GenBank/DDBJ whole genome shotgun (WGS) entry which is preliminary data.</text>
</comment>
<evidence type="ECO:0000313" key="3">
    <source>
        <dbReference type="Proteomes" id="UP001174934"/>
    </source>
</evidence>
<feature type="compositionally biased region" description="Basic and acidic residues" evidence="1">
    <location>
        <begin position="435"/>
        <end position="481"/>
    </location>
</feature>
<feature type="region of interest" description="Disordered" evidence="1">
    <location>
        <begin position="431"/>
        <end position="481"/>
    </location>
</feature>
<reference evidence="2" key="1">
    <citation type="submission" date="2023-06" db="EMBL/GenBank/DDBJ databases">
        <title>Genome-scale phylogeny and comparative genomics of the fungal order Sordariales.</title>
        <authorList>
            <consortium name="Lawrence Berkeley National Laboratory"/>
            <person name="Hensen N."/>
            <person name="Bonometti L."/>
            <person name="Westerberg I."/>
            <person name="Brannstrom I.O."/>
            <person name="Guillou S."/>
            <person name="Cros-Aarteil S."/>
            <person name="Calhoun S."/>
            <person name="Haridas S."/>
            <person name="Kuo A."/>
            <person name="Mondo S."/>
            <person name="Pangilinan J."/>
            <person name="Riley R."/>
            <person name="LaButti K."/>
            <person name="Andreopoulos B."/>
            <person name="Lipzen A."/>
            <person name="Chen C."/>
            <person name="Yanf M."/>
            <person name="Daum C."/>
            <person name="Ng V."/>
            <person name="Clum A."/>
            <person name="Steindorff A."/>
            <person name="Ohm R."/>
            <person name="Martin F."/>
            <person name="Silar P."/>
            <person name="Natvig D."/>
            <person name="Lalanne C."/>
            <person name="Gautier V."/>
            <person name="Ament-velasquez S.L."/>
            <person name="Kruys A."/>
            <person name="Hutchinson M.I."/>
            <person name="Powell A.J."/>
            <person name="Barry K."/>
            <person name="Miller A.N."/>
            <person name="Grigoriev I.V."/>
            <person name="Debuchy R."/>
            <person name="Gladieux P."/>
            <person name="Thoren M.H."/>
            <person name="Johannesson H."/>
        </authorList>
    </citation>
    <scope>NUCLEOTIDE SEQUENCE</scope>
    <source>
        <strain evidence="2">SMH3391-2</strain>
    </source>
</reference>
<proteinExistence type="predicted"/>
<dbReference type="Proteomes" id="UP001174934">
    <property type="component" value="Unassembled WGS sequence"/>
</dbReference>
<dbReference type="EMBL" id="JAULSR010000002">
    <property type="protein sequence ID" value="KAK0629014.1"/>
    <property type="molecule type" value="Genomic_DNA"/>
</dbReference>
<dbReference type="AlphaFoldDB" id="A0AA40C902"/>
<evidence type="ECO:0000256" key="1">
    <source>
        <dbReference type="SAM" id="MobiDB-lite"/>
    </source>
</evidence>
<accession>A0AA40C902</accession>
<organism evidence="2 3">
    <name type="scientific">Bombardia bombarda</name>
    <dbReference type="NCBI Taxonomy" id="252184"/>
    <lineage>
        <taxon>Eukaryota</taxon>
        <taxon>Fungi</taxon>
        <taxon>Dikarya</taxon>
        <taxon>Ascomycota</taxon>
        <taxon>Pezizomycotina</taxon>
        <taxon>Sordariomycetes</taxon>
        <taxon>Sordariomycetidae</taxon>
        <taxon>Sordariales</taxon>
        <taxon>Lasiosphaeriaceae</taxon>
        <taxon>Bombardia</taxon>
    </lineage>
</organism>